<reference evidence="2" key="1">
    <citation type="submission" date="2019-08" db="EMBL/GenBank/DDBJ databases">
        <authorList>
            <person name="Kucharzyk K."/>
            <person name="Murdoch R.W."/>
            <person name="Higgins S."/>
            <person name="Loffler F."/>
        </authorList>
    </citation>
    <scope>NUCLEOTIDE SEQUENCE</scope>
</reference>
<dbReference type="Gene3D" id="3.10.350.10">
    <property type="entry name" value="LysM domain"/>
    <property type="match status" value="1"/>
</dbReference>
<dbReference type="CDD" id="cd12797">
    <property type="entry name" value="M23_peptidase"/>
    <property type="match status" value="1"/>
</dbReference>
<dbReference type="CDD" id="cd00118">
    <property type="entry name" value="LysM"/>
    <property type="match status" value="1"/>
</dbReference>
<dbReference type="SUPFAM" id="SSF54106">
    <property type="entry name" value="LysM domain"/>
    <property type="match status" value="1"/>
</dbReference>
<dbReference type="InterPro" id="IPR036779">
    <property type="entry name" value="LysM_dom_sf"/>
</dbReference>
<dbReference type="PANTHER" id="PTHR21666:SF270">
    <property type="entry name" value="MUREIN HYDROLASE ACTIVATOR ENVC"/>
    <property type="match status" value="1"/>
</dbReference>
<gene>
    <name evidence="2" type="ORF">SDC9_26994</name>
</gene>
<dbReference type="SMART" id="SM00257">
    <property type="entry name" value="LysM"/>
    <property type="match status" value="1"/>
</dbReference>
<sequence>MTYKSKFVLSISMLCMLPVFLMAQLPSKDGIHERGMMKNRTNVDKESSEYQIGIIKDTTRFRKSLMKFVGTSLVYDDAAENEDDILKEALPTTTSIHRKKTDFSNLNDAINLPLVDNRSKKFYSFPCEGVRVSSRFGPRRNRYHYGIDLSLRTGEPIKAMFDGKVRVAKRAGAYGNLVVVEHDNQLETYYAHLSRINVAPGDEIKAGEVLGLGGSTGRSTGPHLHLEIRYQGAAINPEDVINFTNFALLDDNLSLTKDNFRHHSVKQRNTNLAKNKTSTKGGSKYTKVRKGETLSTIAKRNGTTVKKLAKLNKIKGNKIKAGQKIRVR</sequence>
<dbReference type="InterPro" id="IPR016047">
    <property type="entry name" value="M23ase_b-sheet_dom"/>
</dbReference>
<evidence type="ECO:0000259" key="1">
    <source>
        <dbReference type="PROSITE" id="PS51782"/>
    </source>
</evidence>
<protein>
    <recommendedName>
        <fullName evidence="1">LysM domain-containing protein</fullName>
    </recommendedName>
</protein>
<dbReference type="EMBL" id="VSSQ01000145">
    <property type="protein sequence ID" value="MPL81085.1"/>
    <property type="molecule type" value="Genomic_DNA"/>
</dbReference>
<proteinExistence type="predicted"/>
<dbReference type="Gene3D" id="2.70.70.10">
    <property type="entry name" value="Glucose Permease (Domain IIA)"/>
    <property type="match status" value="1"/>
</dbReference>
<evidence type="ECO:0000313" key="2">
    <source>
        <dbReference type="EMBL" id="MPL81085.1"/>
    </source>
</evidence>
<dbReference type="InterPro" id="IPR050570">
    <property type="entry name" value="Cell_wall_metabolism_enzyme"/>
</dbReference>
<organism evidence="2">
    <name type="scientific">bioreactor metagenome</name>
    <dbReference type="NCBI Taxonomy" id="1076179"/>
    <lineage>
        <taxon>unclassified sequences</taxon>
        <taxon>metagenomes</taxon>
        <taxon>ecological metagenomes</taxon>
    </lineage>
</organism>
<dbReference type="Pfam" id="PF01551">
    <property type="entry name" value="Peptidase_M23"/>
    <property type="match status" value="1"/>
</dbReference>
<dbReference type="AlphaFoldDB" id="A0A644UQS1"/>
<dbReference type="InterPro" id="IPR011055">
    <property type="entry name" value="Dup_hybrid_motif"/>
</dbReference>
<dbReference type="InterPro" id="IPR018392">
    <property type="entry name" value="LysM"/>
</dbReference>
<dbReference type="PANTHER" id="PTHR21666">
    <property type="entry name" value="PEPTIDASE-RELATED"/>
    <property type="match status" value="1"/>
</dbReference>
<comment type="caution">
    <text evidence="2">The sequence shown here is derived from an EMBL/GenBank/DDBJ whole genome shotgun (WGS) entry which is preliminary data.</text>
</comment>
<dbReference type="SUPFAM" id="SSF51261">
    <property type="entry name" value="Duplicated hybrid motif"/>
    <property type="match status" value="1"/>
</dbReference>
<dbReference type="PROSITE" id="PS51782">
    <property type="entry name" value="LYSM"/>
    <property type="match status" value="1"/>
</dbReference>
<name>A0A644UQS1_9ZZZZ</name>
<dbReference type="Pfam" id="PF01476">
    <property type="entry name" value="LysM"/>
    <property type="match status" value="1"/>
</dbReference>
<dbReference type="GO" id="GO:0004222">
    <property type="term" value="F:metalloendopeptidase activity"/>
    <property type="evidence" value="ECO:0007669"/>
    <property type="project" value="TreeGrafter"/>
</dbReference>
<feature type="domain" description="LysM" evidence="1">
    <location>
        <begin position="284"/>
        <end position="327"/>
    </location>
</feature>
<accession>A0A644UQS1</accession>